<accession>A0A2N5NE01</accession>
<evidence type="ECO:0000313" key="2">
    <source>
        <dbReference type="Proteomes" id="UP000234849"/>
    </source>
</evidence>
<proteinExistence type="predicted"/>
<evidence type="ECO:0000313" key="1">
    <source>
        <dbReference type="EMBL" id="PLT52234.1"/>
    </source>
</evidence>
<organism evidence="1 2">
    <name type="scientific">Mediterraneibacter gnavus</name>
    <name type="common">Ruminococcus gnavus</name>
    <dbReference type="NCBI Taxonomy" id="33038"/>
    <lineage>
        <taxon>Bacteria</taxon>
        <taxon>Bacillati</taxon>
        <taxon>Bacillota</taxon>
        <taxon>Clostridia</taxon>
        <taxon>Lachnospirales</taxon>
        <taxon>Lachnospiraceae</taxon>
        <taxon>Mediterraneibacter</taxon>
    </lineage>
</organism>
<gene>
    <name evidence="1" type="ORF">CDL18_15270</name>
</gene>
<comment type="caution">
    <text evidence="1">The sequence shown here is derived from an EMBL/GenBank/DDBJ whole genome shotgun (WGS) entry which is preliminary data.</text>
</comment>
<dbReference type="EMBL" id="NIHM01000047">
    <property type="protein sequence ID" value="PLT52234.1"/>
    <property type="molecule type" value="Genomic_DNA"/>
</dbReference>
<dbReference type="GO" id="GO:0043565">
    <property type="term" value="F:sequence-specific DNA binding"/>
    <property type="evidence" value="ECO:0007669"/>
    <property type="project" value="InterPro"/>
</dbReference>
<reference evidence="1 2" key="1">
    <citation type="journal article" date="2017" name="Genome Med.">
        <title>A novel Ruminococcus gnavus clade enriched in inflammatory bowel disease patients.</title>
        <authorList>
            <person name="Hall A.B."/>
            <person name="Yassour M."/>
            <person name="Sauk J."/>
            <person name="Garner A."/>
            <person name="Jiang X."/>
            <person name="Arthur T."/>
            <person name="Lagoudas G.K."/>
            <person name="Vatanen T."/>
            <person name="Fornelos N."/>
            <person name="Wilson R."/>
            <person name="Bertha M."/>
            <person name="Cohen M."/>
            <person name="Garber J."/>
            <person name="Khalili H."/>
            <person name="Gevers D."/>
            <person name="Ananthakrishnan A.N."/>
            <person name="Kugathasan S."/>
            <person name="Lander E.S."/>
            <person name="Blainey P."/>
            <person name="Vlamakis H."/>
            <person name="Xavier R.J."/>
            <person name="Huttenhower C."/>
        </authorList>
    </citation>
    <scope>NUCLEOTIDE SEQUENCE [LARGE SCALE GENOMIC DNA]</scope>
    <source>
        <strain evidence="1 2">RJX1118</strain>
    </source>
</reference>
<dbReference type="InterPro" id="IPR010921">
    <property type="entry name" value="Trp_repressor/repl_initiator"/>
</dbReference>
<dbReference type="AlphaFoldDB" id="A0A2N5NE01"/>
<sequence>MIDASILLYPIYGGVLMRSKRIPAEEQYRLIMECRQSGLTDHQWCVEHDIKPGTFYNWVKRLRQKGCVDLPASIGRSYRAPESQEVVRVDFHDTDPLPYEQPFNVIPVATERNNLSVAEPMKLSVGSFHLTIPNGIDPQLLAQMLRIVKELEC</sequence>
<dbReference type="NCBIfam" id="NF047593">
    <property type="entry name" value="IS66_ISAeme5_TnpA"/>
    <property type="match status" value="1"/>
</dbReference>
<protein>
    <submittedName>
        <fullName evidence="1">Transposase</fullName>
    </submittedName>
</protein>
<dbReference type="Proteomes" id="UP000234849">
    <property type="component" value="Unassembled WGS sequence"/>
</dbReference>
<name>A0A2N5NE01_MEDGN</name>
<dbReference type="SUPFAM" id="SSF48295">
    <property type="entry name" value="TrpR-like"/>
    <property type="match status" value="1"/>
</dbReference>